<accession>A0A367UA52</accession>
<protein>
    <submittedName>
        <fullName evidence="1">Uncharacterized protein</fullName>
    </submittedName>
</protein>
<dbReference type="AlphaFoldDB" id="A0A367UA52"/>
<evidence type="ECO:0000313" key="1">
    <source>
        <dbReference type="EMBL" id="RCK04154.1"/>
    </source>
</evidence>
<proteinExistence type="predicted"/>
<comment type="caution">
    <text evidence="1">The sequence shown here is derived from an EMBL/GenBank/DDBJ whole genome shotgun (WGS) entry which is preliminary data.</text>
</comment>
<sequence length="332" mass="37526">MKYGYSLLLREFVTAEEVQFGDCEQFQISCPICREPVYKKTRERQDGLTTHFLSHYRAETEEEKDCENRVTSAMVGKFGDFSAEGREQTLKKFIAVMTEAILDSQAHIIPKQEHRKLIERLMSREIFKDFSSYGKHCVELMINNGQLENFVKLSIAGSKDFAKESEFWHRRQTSYVVDVLLHMNTARTSRSLDFLIAAAIVNLGRNAKNFRRERAGDEVTTGEKRYLPMAAIDIIEAAVSGKSKTAIQNVILRSTGLNSGKPKEEVDAIFGGIRNAIVSELIGPMCGILASVPFVDLATRKHSTRDEFDKGMEGLIEFIQSFLLSDNPPSVH</sequence>
<name>A0A367UA52_9PROT</name>
<reference evidence="1 2" key="1">
    <citation type="submission" date="2014-07" db="EMBL/GenBank/DDBJ databases">
        <title>Draft genome sequence of Thalassospira xianhensis P-4 (MCCC 1A02616).</title>
        <authorList>
            <person name="Lai Q."/>
            <person name="Shao Z."/>
        </authorList>
    </citation>
    <scope>NUCLEOTIDE SEQUENCE [LARGE SCALE GENOMIC DNA]</scope>
    <source>
        <strain evidence="1 2">MCCC 1A02616</strain>
    </source>
</reference>
<gene>
    <name evidence="1" type="ORF">TH5_21500</name>
</gene>
<keyword evidence="2" id="KW-1185">Reference proteome</keyword>
<dbReference type="RefSeq" id="WP_114123526.1">
    <property type="nucleotide sequence ID" value="NZ_JPWA01000036.1"/>
</dbReference>
<dbReference type="Proteomes" id="UP000252419">
    <property type="component" value="Unassembled WGS sequence"/>
</dbReference>
<organism evidence="1 2">
    <name type="scientific">Thalassospira xianhensis MCCC 1A02616</name>
    <dbReference type="NCBI Taxonomy" id="1177929"/>
    <lineage>
        <taxon>Bacteria</taxon>
        <taxon>Pseudomonadati</taxon>
        <taxon>Pseudomonadota</taxon>
        <taxon>Alphaproteobacteria</taxon>
        <taxon>Rhodospirillales</taxon>
        <taxon>Thalassospiraceae</taxon>
        <taxon>Thalassospira</taxon>
    </lineage>
</organism>
<evidence type="ECO:0000313" key="2">
    <source>
        <dbReference type="Proteomes" id="UP000252419"/>
    </source>
</evidence>
<dbReference type="EMBL" id="JPWA01000036">
    <property type="protein sequence ID" value="RCK04154.1"/>
    <property type="molecule type" value="Genomic_DNA"/>
</dbReference>